<dbReference type="InParanoid" id="A0A1X2HM70"/>
<proteinExistence type="inferred from homology"/>
<evidence type="ECO:0000256" key="4">
    <source>
        <dbReference type="ARBA" id="ARBA00023187"/>
    </source>
</evidence>
<comment type="similarity">
    <text evidence="2">Belongs to the NCBP1 family.</text>
</comment>
<evidence type="ECO:0000313" key="8">
    <source>
        <dbReference type="EMBL" id="ORZ00493.1"/>
    </source>
</evidence>
<accession>A0A1X2HM70</accession>
<comment type="caution">
    <text evidence="8">The sequence shown here is derived from an EMBL/GenBank/DDBJ whole genome shotgun (WGS) entry which is preliminary data.</text>
</comment>
<dbReference type="Gene3D" id="1.25.40.180">
    <property type="match status" value="3"/>
</dbReference>
<dbReference type="GO" id="GO:0000184">
    <property type="term" value="P:nuclear-transcribed mRNA catabolic process, nonsense-mediated decay"/>
    <property type="evidence" value="ECO:0007669"/>
    <property type="project" value="TreeGrafter"/>
</dbReference>
<keyword evidence="4" id="KW-0508">mRNA splicing</keyword>
<dbReference type="OMA" id="AYMILEV"/>
<dbReference type="GO" id="GO:0003729">
    <property type="term" value="F:mRNA binding"/>
    <property type="evidence" value="ECO:0007669"/>
    <property type="project" value="TreeGrafter"/>
</dbReference>
<dbReference type="GO" id="GO:0005846">
    <property type="term" value="C:nuclear cap binding complex"/>
    <property type="evidence" value="ECO:0007669"/>
    <property type="project" value="InterPro"/>
</dbReference>
<dbReference type="EMBL" id="MCGN01000002">
    <property type="protein sequence ID" value="ORZ00493.1"/>
    <property type="molecule type" value="Genomic_DNA"/>
</dbReference>
<protein>
    <submittedName>
        <fullName evidence="8">Armadillo-type protein</fullName>
    </submittedName>
</protein>
<dbReference type="PANTHER" id="PTHR12412">
    <property type="entry name" value="CAP BINDING PROTEIN"/>
    <property type="match status" value="1"/>
</dbReference>
<feature type="region of interest" description="Disordered" evidence="6">
    <location>
        <begin position="1"/>
        <end position="56"/>
    </location>
</feature>
<evidence type="ECO:0000256" key="6">
    <source>
        <dbReference type="SAM" id="MobiDB-lite"/>
    </source>
</evidence>
<dbReference type="SUPFAM" id="SSF48371">
    <property type="entry name" value="ARM repeat"/>
    <property type="match status" value="3"/>
</dbReference>
<dbReference type="Pfam" id="PF09088">
    <property type="entry name" value="MIF4G_like"/>
    <property type="match status" value="1"/>
</dbReference>
<organism evidence="8 9">
    <name type="scientific">Syncephalastrum racemosum</name>
    <name type="common">Filamentous fungus</name>
    <dbReference type="NCBI Taxonomy" id="13706"/>
    <lineage>
        <taxon>Eukaryota</taxon>
        <taxon>Fungi</taxon>
        <taxon>Fungi incertae sedis</taxon>
        <taxon>Mucoromycota</taxon>
        <taxon>Mucoromycotina</taxon>
        <taxon>Mucoromycetes</taxon>
        <taxon>Mucorales</taxon>
        <taxon>Syncephalastraceae</taxon>
        <taxon>Syncephalastrum</taxon>
    </lineage>
</organism>
<evidence type="ECO:0000259" key="7">
    <source>
        <dbReference type="SMART" id="SM00543"/>
    </source>
</evidence>
<reference evidence="8 9" key="1">
    <citation type="submission" date="2016-07" db="EMBL/GenBank/DDBJ databases">
        <title>Pervasive Adenine N6-methylation of Active Genes in Fungi.</title>
        <authorList>
            <consortium name="DOE Joint Genome Institute"/>
            <person name="Mondo S.J."/>
            <person name="Dannebaum R.O."/>
            <person name="Kuo R.C."/>
            <person name="Labutti K."/>
            <person name="Haridas S."/>
            <person name="Kuo A."/>
            <person name="Salamov A."/>
            <person name="Ahrendt S.R."/>
            <person name="Lipzen A."/>
            <person name="Sullivan W."/>
            <person name="Andreopoulos W.B."/>
            <person name="Clum A."/>
            <person name="Lindquist E."/>
            <person name="Daum C."/>
            <person name="Ramamoorthy G.K."/>
            <person name="Gryganskyi A."/>
            <person name="Culley D."/>
            <person name="Magnuson J.K."/>
            <person name="James T.Y."/>
            <person name="O'Malley M.A."/>
            <person name="Stajich J.E."/>
            <person name="Spatafora J.W."/>
            <person name="Visel A."/>
            <person name="Grigoriev I.V."/>
        </authorList>
    </citation>
    <scope>NUCLEOTIDE SEQUENCE [LARGE SCALE GENOMIC DNA]</scope>
    <source>
        <strain evidence="8 9">NRRL 2496</strain>
    </source>
</reference>
<dbReference type="Proteomes" id="UP000242180">
    <property type="component" value="Unassembled WGS sequence"/>
</dbReference>
<feature type="compositionally biased region" description="Basic residues" evidence="6">
    <location>
        <begin position="39"/>
        <end position="49"/>
    </location>
</feature>
<evidence type="ECO:0000256" key="5">
    <source>
        <dbReference type="ARBA" id="ARBA00023242"/>
    </source>
</evidence>
<dbReference type="GO" id="GO:0008380">
    <property type="term" value="P:RNA splicing"/>
    <property type="evidence" value="ECO:0007669"/>
    <property type="project" value="UniProtKB-KW"/>
</dbReference>
<gene>
    <name evidence="8" type="ORF">BCR43DRAFT_485317</name>
</gene>
<dbReference type="SMART" id="SM00543">
    <property type="entry name" value="MIF4G"/>
    <property type="match status" value="1"/>
</dbReference>
<dbReference type="STRING" id="13706.A0A1X2HM70"/>
<evidence type="ECO:0000256" key="2">
    <source>
        <dbReference type="ARBA" id="ARBA00007413"/>
    </source>
</evidence>
<evidence type="ECO:0000313" key="9">
    <source>
        <dbReference type="Proteomes" id="UP000242180"/>
    </source>
</evidence>
<dbReference type="GO" id="GO:0005634">
    <property type="term" value="C:nucleus"/>
    <property type="evidence" value="ECO:0007669"/>
    <property type="project" value="UniProtKB-SubCell"/>
</dbReference>
<keyword evidence="3" id="KW-0507">mRNA processing</keyword>
<keyword evidence="5" id="KW-0539">Nucleus</keyword>
<dbReference type="GO" id="GO:0006397">
    <property type="term" value="P:mRNA processing"/>
    <property type="evidence" value="ECO:0007669"/>
    <property type="project" value="UniProtKB-KW"/>
</dbReference>
<dbReference type="Pfam" id="PF02854">
    <property type="entry name" value="MIF4G"/>
    <property type="match status" value="1"/>
</dbReference>
<keyword evidence="9" id="KW-1185">Reference proteome</keyword>
<dbReference type="OrthoDB" id="10252707at2759"/>
<dbReference type="InterPro" id="IPR015172">
    <property type="entry name" value="MIF4G-like_typ-1"/>
</dbReference>
<dbReference type="InterPro" id="IPR027159">
    <property type="entry name" value="CBP80"/>
</dbReference>
<name>A0A1X2HM70_SYNRA</name>
<dbReference type="GO" id="GO:0006406">
    <property type="term" value="P:mRNA export from nucleus"/>
    <property type="evidence" value="ECO:0007669"/>
    <property type="project" value="InterPro"/>
</dbReference>
<feature type="domain" description="MIF4G" evidence="7">
    <location>
        <begin position="60"/>
        <end position="273"/>
    </location>
</feature>
<dbReference type="AlphaFoldDB" id="A0A1X2HM70"/>
<dbReference type="InterPro" id="IPR015174">
    <property type="entry name" value="MIF4G-like_typ-2"/>
</dbReference>
<evidence type="ECO:0000256" key="3">
    <source>
        <dbReference type="ARBA" id="ARBA00022664"/>
    </source>
</evidence>
<dbReference type="GO" id="GO:0000339">
    <property type="term" value="F:RNA cap binding"/>
    <property type="evidence" value="ECO:0007669"/>
    <property type="project" value="InterPro"/>
</dbReference>
<evidence type="ECO:0000256" key="1">
    <source>
        <dbReference type="ARBA" id="ARBA00004123"/>
    </source>
</evidence>
<dbReference type="InterPro" id="IPR003890">
    <property type="entry name" value="MIF4G-like_typ-3"/>
</dbReference>
<sequence length="841" mass="97115">MSYNESRANNYRPRRDYTENRHHRSYGNRPYNRDDRRNNNRRGPRRHHSPAREDDTEDIEVRLRGLIIKIGDKISPELQVNLNKMKNILESDYAKYPEAVQATLRGCITDLPAKAPVYGTLLGLLNVSSHDLTAKLVQVFNDDLTQAAADGEWFRLKQILRFYGELVNANVIMPSAYCDILNDILSILDEPDIAPRRADCAIFIILATLPWSGKELQARSSTELTQILNRINVYMESRGKHANLDIMKQYRSGKQVADQDTLAHLWQFIQDLRFRDWENNIIPALHSWFDREFSGALQHDVPRLEIAKHTDASEYIGPQVPFKIHVDDNGATLPNVPNHDSFAYFILQDVMTDTLDIFEPNRKECSKYVLSIGNNFEQGLFVQQRNADEDEDMNDREGWNLSDFIMEVTFAQILKLPTPPFRPVFYTCVLSELCRADQSPIPRALGRSVKILFDRLQDMDAECISRFCSWFAHHLSNFSFTWDWQAWEGVLTLDPKHPQVCFVRETLDKMTRLSYYERIKESIPPSFAPIFPAAEPAPVFEYQDPAHPFHQAAQEVVAALRSKRTVDDLRATLDRIGESAGDDKHAQADLVHKVFLQSLLFVGSKSFSHALNVVERYLEVLRWVNSNPETRTQTVSIVASFWRHNTQFLSIMVDKLLNYRVIDPTSVVTWAFESDQLAHVERSYIWEILRNTLNKVVARVSQVRAKLQSYEAMHAENEAKRSQAPMTEMAQADAQQEQDTIRIAENSLSTVTREQKEVFVATYQKFVQTLQSAMQQVSADQAEADLSWDIRWLLGWFREMLRSYYKECSTFTTTLETVVFTPDVDSRIAALFADIQVLLRR</sequence>
<dbReference type="PANTHER" id="PTHR12412:SF2">
    <property type="entry name" value="NUCLEAR CAP-BINDING PROTEIN SUBUNIT 1"/>
    <property type="match status" value="1"/>
</dbReference>
<dbReference type="Pfam" id="PF09090">
    <property type="entry name" value="MIF4G_like_2"/>
    <property type="match status" value="1"/>
</dbReference>
<comment type="subcellular location">
    <subcellularLocation>
        <location evidence="1">Nucleus</location>
    </subcellularLocation>
</comment>
<dbReference type="InterPro" id="IPR016024">
    <property type="entry name" value="ARM-type_fold"/>
</dbReference>